<protein>
    <recommendedName>
        <fullName evidence="6">TVP38/TMEM64 family membrane protein</fullName>
    </recommendedName>
</protein>
<feature type="transmembrane region" description="Helical" evidence="6">
    <location>
        <begin position="219"/>
        <end position="239"/>
    </location>
</feature>
<dbReference type="InterPro" id="IPR032816">
    <property type="entry name" value="VTT_dom"/>
</dbReference>
<evidence type="ECO:0000256" key="4">
    <source>
        <dbReference type="ARBA" id="ARBA00022989"/>
    </source>
</evidence>
<feature type="transmembrane region" description="Helical" evidence="6">
    <location>
        <begin position="20"/>
        <end position="41"/>
    </location>
</feature>
<dbReference type="InterPro" id="IPR015414">
    <property type="entry name" value="TMEM64"/>
</dbReference>
<keyword evidence="3 6" id="KW-0812">Transmembrane</keyword>
<evidence type="ECO:0000256" key="5">
    <source>
        <dbReference type="ARBA" id="ARBA00023136"/>
    </source>
</evidence>
<comment type="subcellular location">
    <subcellularLocation>
        <location evidence="1 6">Cell membrane</location>
        <topology evidence="1 6">Multi-pass membrane protein</topology>
    </subcellularLocation>
</comment>
<evidence type="ECO:0000313" key="8">
    <source>
        <dbReference type="EMBL" id="QDT59661.1"/>
    </source>
</evidence>
<dbReference type="Pfam" id="PF09335">
    <property type="entry name" value="VTT_dom"/>
    <property type="match status" value="1"/>
</dbReference>
<evidence type="ECO:0000256" key="6">
    <source>
        <dbReference type="RuleBase" id="RU366058"/>
    </source>
</evidence>
<evidence type="ECO:0000256" key="3">
    <source>
        <dbReference type="ARBA" id="ARBA00022692"/>
    </source>
</evidence>
<reference evidence="8 9" key="1">
    <citation type="submission" date="2019-02" db="EMBL/GenBank/DDBJ databases">
        <title>Deep-cultivation of Planctomycetes and their phenomic and genomic characterization uncovers novel biology.</title>
        <authorList>
            <person name="Wiegand S."/>
            <person name="Jogler M."/>
            <person name="Boedeker C."/>
            <person name="Pinto D."/>
            <person name="Vollmers J."/>
            <person name="Rivas-Marin E."/>
            <person name="Kohn T."/>
            <person name="Peeters S.H."/>
            <person name="Heuer A."/>
            <person name="Rast P."/>
            <person name="Oberbeckmann S."/>
            <person name="Bunk B."/>
            <person name="Jeske O."/>
            <person name="Meyerdierks A."/>
            <person name="Storesund J.E."/>
            <person name="Kallscheuer N."/>
            <person name="Luecker S."/>
            <person name="Lage O.M."/>
            <person name="Pohl T."/>
            <person name="Merkel B.J."/>
            <person name="Hornburger P."/>
            <person name="Mueller R.-W."/>
            <person name="Bruemmer F."/>
            <person name="Labrenz M."/>
            <person name="Spormann A.M."/>
            <person name="Op den Camp H."/>
            <person name="Overmann J."/>
            <person name="Amann R."/>
            <person name="Jetten M.S.M."/>
            <person name="Mascher T."/>
            <person name="Medema M.H."/>
            <person name="Devos D.P."/>
            <person name="Kaster A.-K."/>
            <person name="Ovreas L."/>
            <person name="Rohde M."/>
            <person name="Galperin M.Y."/>
            <person name="Jogler C."/>
        </authorList>
    </citation>
    <scope>NUCLEOTIDE SEQUENCE [LARGE SCALE GENOMIC DNA]</scope>
    <source>
        <strain evidence="8 9">SV_7m_r</strain>
    </source>
</reference>
<keyword evidence="2 6" id="KW-1003">Cell membrane</keyword>
<keyword evidence="9" id="KW-1185">Reference proteome</keyword>
<keyword evidence="5 6" id="KW-0472">Membrane</keyword>
<dbReference type="AlphaFoldDB" id="A0A517SU58"/>
<name>A0A517SU58_9BACT</name>
<dbReference type="Proteomes" id="UP000315003">
    <property type="component" value="Chromosome"/>
</dbReference>
<feature type="transmembrane region" description="Helical" evidence="6">
    <location>
        <begin position="62"/>
        <end position="83"/>
    </location>
</feature>
<accession>A0A517SU58</accession>
<feature type="transmembrane region" description="Helical" evidence="6">
    <location>
        <begin position="175"/>
        <end position="195"/>
    </location>
</feature>
<feature type="transmembrane region" description="Helical" evidence="6">
    <location>
        <begin position="146"/>
        <end position="169"/>
    </location>
</feature>
<gene>
    <name evidence="8" type="ORF">SV7mr_21700</name>
</gene>
<feature type="transmembrane region" description="Helical" evidence="6">
    <location>
        <begin position="89"/>
        <end position="113"/>
    </location>
</feature>
<sequence length="249" mass="27755">MPDSVSVDPTPEAGRGNRKLILFVCLGLGILIGGSLFRESFTLERLAEHEQQLRRYQSDSPWICYFAAIAFYVGITGLSLPGAGPLTLVYGWFFGFVTALVLVSFASTAGATLSMLSSRYLLRDWVIRKYGVRLNKVMQRSEQEGGYYLFSLRLIPAVPFFLINLAMGLTRIPVWTFWWVSQIGMLAGTAVYVFAGSRVPNLQTLADDGVTAVIDPQRLILLTIAFALLGLFPLLMKLIRNRFQNQSVE</sequence>
<evidence type="ECO:0000256" key="1">
    <source>
        <dbReference type="ARBA" id="ARBA00004651"/>
    </source>
</evidence>
<evidence type="ECO:0000313" key="9">
    <source>
        <dbReference type="Proteomes" id="UP000315003"/>
    </source>
</evidence>
<keyword evidence="4 6" id="KW-1133">Transmembrane helix</keyword>
<proteinExistence type="inferred from homology"/>
<evidence type="ECO:0000256" key="2">
    <source>
        <dbReference type="ARBA" id="ARBA00022475"/>
    </source>
</evidence>
<dbReference type="PANTHER" id="PTHR12677:SF59">
    <property type="entry name" value="GOLGI APPARATUS MEMBRANE PROTEIN TVP38-RELATED"/>
    <property type="match status" value="1"/>
</dbReference>
<dbReference type="RefSeq" id="WP_419188361.1">
    <property type="nucleotide sequence ID" value="NZ_CP036272.1"/>
</dbReference>
<dbReference type="GO" id="GO:0005886">
    <property type="term" value="C:plasma membrane"/>
    <property type="evidence" value="ECO:0007669"/>
    <property type="project" value="UniProtKB-SubCell"/>
</dbReference>
<organism evidence="8 9">
    <name type="scientific">Stieleria bergensis</name>
    <dbReference type="NCBI Taxonomy" id="2528025"/>
    <lineage>
        <taxon>Bacteria</taxon>
        <taxon>Pseudomonadati</taxon>
        <taxon>Planctomycetota</taxon>
        <taxon>Planctomycetia</taxon>
        <taxon>Pirellulales</taxon>
        <taxon>Pirellulaceae</taxon>
        <taxon>Stieleria</taxon>
    </lineage>
</organism>
<dbReference type="PANTHER" id="PTHR12677">
    <property type="entry name" value="GOLGI APPARATUS MEMBRANE PROTEIN TVP38-RELATED"/>
    <property type="match status" value="1"/>
</dbReference>
<dbReference type="EMBL" id="CP036272">
    <property type="protein sequence ID" value="QDT59661.1"/>
    <property type="molecule type" value="Genomic_DNA"/>
</dbReference>
<evidence type="ECO:0000259" key="7">
    <source>
        <dbReference type="Pfam" id="PF09335"/>
    </source>
</evidence>
<feature type="domain" description="VTT" evidence="7">
    <location>
        <begin position="85"/>
        <end position="197"/>
    </location>
</feature>
<comment type="similarity">
    <text evidence="6">Belongs to the TVP38/TMEM64 family.</text>
</comment>